<evidence type="ECO:0000256" key="3">
    <source>
        <dbReference type="SAM" id="Phobius"/>
    </source>
</evidence>
<evidence type="ECO:0000313" key="5">
    <source>
        <dbReference type="EMBL" id="CAG7565885.1"/>
    </source>
</evidence>
<dbReference type="CDD" id="cd12148">
    <property type="entry name" value="fungal_TF_MHR"/>
    <property type="match status" value="1"/>
</dbReference>
<name>A0A8J2J2V4_FUSEQ</name>
<keyword evidence="3" id="KW-0812">Transmembrane</keyword>
<dbReference type="GO" id="GO:0003677">
    <property type="term" value="F:DNA binding"/>
    <property type="evidence" value="ECO:0007669"/>
    <property type="project" value="InterPro"/>
</dbReference>
<dbReference type="PANTHER" id="PTHR46910">
    <property type="entry name" value="TRANSCRIPTION FACTOR PDR1"/>
    <property type="match status" value="1"/>
</dbReference>
<dbReference type="Proteomes" id="UP000693738">
    <property type="component" value="Unassembled WGS sequence"/>
</dbReference>
<dbReference type="Pfam" id="PF00172">
    <property type="entry name" value="Zn_clus"/>
    <property type="match status" value="1"/>
</dbReference>
<dbReference type="PROSITE" id="PS50048">
    <property type="entry name" value="ZN2_CY6_FUNGAL_2"/>
    <property type="match status" value="1"/>
</dbReference>
<reference evidence="5" key="1">
    <citation type="submission" date="2021-05" db="EMBL/GenBank/DDBJ databases">
        <authorList>
            <person name="Khan N."/>
        </authorList>
    </citation>
    <scope>NUCLEOTIDE SEQUENCE</scope>
</reference>
<dbReference type="GO" id="GO:0000981">
    <property type="term" value="F:DNA-binding transcription factor activity, RNA polymerase II-specific"/>
    <property type="evidence" value="ECO:0007669"/>
    <property type="project" value="InterPro"/>
</dbReference>
<comment type="caution">
    <text evidence="5">The sequence shown here is derived from an EMBL/GenBank/DDBJ whole genome shotgun (WGS) entry which is preliminary data.</text>
</comment>
<dbReference type="SMART" id="SM00066">
    <property type="entry name" value="GAL4"/>
    <property type="match status" value="1"/>
</dbReference>
<keyword evidence="3" id="KW-1133">Transmembrane helix</keyword>
<protein>
    <recommendedName>
        <fullName evidence="4">Zn(2)-C6 fungal-type domain-containing protein</fullName>
    </recommendedName>
</protein>
<evidence type="ECO:0000259" key="4">
    <source>
        <dbReference type="PROSITE" id="PS50048"/>
    </source>
</evidence>
<dbReference type="PROSITE" id="PS00463">
    <property type="entry name" value="ZN2_CY6_FUNGAL_1"/>
    <property type="match status" value="1"/>
</dbReference>
<proteinExistence type="predicted"/>
<dbReference type="InterPro" id="IPR050987">
    <property type="entry name" value="AtrR-like"/>
</dbReference>
<dbReference type="PANTHER" id="PTHR46910:SF5">
    <property type="entry name" value="ZN(II)2CYS6 TRANSCRIPTION FACTOR (EUROFUNG)"/>
    <property type="match status" value="1"/>
</dbReference>
<evidence type="ECO:0000256" key="1">
    <source>
        <dbReference type="ARBA" id="ARBA00023242"/>
    </source>
</evidence>
<keyword evidence="1" id="KW-0539">Nucleus</keyword>
<feature type="compositionally biased region" description="Polar residues" evidence="2">
    <location>
        <begin position="103"/>
        <end position="131"/>
    </location>
</feature>
<organism evidence="5 6">
    <name type="scientific">Fusarium equiseti</name>
    <name type="common">Fusarium scirpi</name>
    <dbReference type="NCBI Taxonomy" id="61235"/>
    <lineage>
        <taxon>Eukaryota</taxon>
        <taxon>Fungi</taxon>
        <taxon>Dikarya</taxon>
        <taxon>Ascomycota</taxon>
        <taxon>Pezizomycotina</taxon>
        <taxon>Sordariomycetes</taxon>
        <taxon>Hypocreomycetidae</taxon>
        <taxon>Hypocreales</taxon>
        <taxon>Nectriaceae</taxon>
        <taxon>Fusarium</taxon>
        <taxon>Fusarium incarnatum-equiseti species complex</taxon>
    </lineage>
</organism>
<dbReference type="CDD" id="cd00067">
    <property type="entry name" value="GAL4"/>
    <property type="match status" value="1"/>
</dbReference>
<feature type="domain" description="Zn(2)-C6 fungal-type" evidence="4">
    <location>
        <begin position="29"/>
        <end position="58"/>
    </location>
</feature>
<dbReference type="InterPro" id="IPR001138">
    <property type="entry name" value="Zn2Cys6_DnaBD"/>
</dbReference>
<accession>A0A8J2J2V4</accession>
<feature type="region of interest" description="Disordered" evidence="2">
    <location>
        <begin position="1"/>
        <end position="25"/>
    </location>
</feature>
<dbReference type="GO" id="GO:0008270">
    <property type="term" value="F:zinc ion binding"/>
    <property type="evidence" value="ECO:0007669"/>
    <property type="project" value="InterPro"/>
</dbReference>
<keyword evidence="3" id="KW-0472">Membrane</keyword>
<dbReference type="Pfam" id="PF04082">
    <property type="entry name" value="Fungal_trans"/>
    <property type="match status" value="1"/>
</dbReference>
<feature type="transmembrane region" description="Helical" evidence="3">
    <location>
        <begin position="547"/>
        <end position="568"/>
    </location>
</feature>
<evidence type="ECO:0000313" key="6">
    <source>
        <dbReference type="Proteomes" id="UP000693738"/>
    </source>
</evidence>
<dbReference type="AlphaFoldDB" id="A0A8J2J2V4"/>
<gene>
    <name evidence="5" type="ORF">FEQUK3_LOCUS11588</name>
</gene>
<dbReference type="InterPro" id="IPR007219">
    <property type="entry name" value="XnlR_reg_dom"/>
</dbReference>
<dbReference type="SMART" id="SM00906">
    <property type="entry name" value="Fungal_trans"/>
    <property type="match status" value="1"/>
</dbReference>
<dbReference type="EMBL" id="CAJSTJ010000193">
    <property type="protein sequence ID" value="CAG7565885.1"/>
    <property type="molecule type" value="Genomic_DNA"/>
</dbReference>
<evidence type="ECO:0000256" key="2">
    <source>
        <dbReference type="SAM" id="MobiDB-lite"/>
    </source>
</evidence>
<sequence length="711" mass="79196">MDDSGQLQAGGLGSGPEWSPVAPDANRRACDPCRARKVRCDRESPCAHCISAKVVCVYTPVQAPKKRTRILLTPQYERKIDLIDSRLERAVGLLEKLRASEPFNDSSRSHSNPRASYQAPSSISTPASDSAQPKRAHGQVVEGDSSLTAHSAFANDFLQRVAATDSLQVSSPELCDTIDELSSILTKEAVADNELAYPHARPIRVVNLPNSEMPPFKKAIALIRLAKGISWIYQFLPFQRFTDMCLDIYFNDNHSEATFTTVNAGLYSLFLDYSFHVVGQERDEYVAHAHLCRDNLETVLSNLPLHLPATSDTILALLFGASYAIELSKPSLSWTLSAKASELCQTLSYHRIASMKNDKHDDFQYKQFLFWSIYFIDKSLSLRLGRPSTIPDWDITVPQPTTNDSIPEAVLAYFVLSIETARCQGNIYEMLYAPKSMAQPDEVKQSRVEALVSDLQSLDAKVWETNTKWYEEAKKESGEDLIDFFHISDKVLRLSLLTLVHRAAPPIPGSTTTFSYNCVATARATLEKHEECVAHMHRSATPYFATYIHWTLLFAPFIPFIVIFCHVIETQDEADLNRLQAFVTSIQSASSVSEPAAKIQRLFEVLCRIAVGYVKFRCSTSTADAFQDCSKIDGYLDALGFSSASGAIPGRQDPFFVQHDRSNGGVDGDGRGTGPDQLNGDLRVMNPMMWIANSAELEEWLGNNEFITDLI</sequence>
<feature type="region of interest" description="Disordered" evidence="2">
    <location>
        <begin position="101"/>
        <end position="141"/>
    </location>
</feature>
<dbReference type="GO" id="GO:0006351">
    <property type="term" value="P:DNA-templated transcription"/>
    <property type="evidence" value="ECO:0007669"/>
    <property type="project" value="InterPro"/>
</dbReference>